<protein>
    <recommendedName>
        <fullName evidence="4">Transmembrane protein</fullName>
    </recommendedName>
</protein>
<feature type="transmembrane region" description="Helical" evidence="1">
    <location>
        <begin position="389"/>
        <end position="411"/>
    </location>
</feature>
<evidence type="ECO:0000313" key="2">
    <source>
        <dbReference type="EMBL" id="CAE6434172.1"/>
    </source>
</evidence>
<dbReference type="EMBL" id="CAJMWZ010001286">
    <property type="protein sequence ID" value="CAE6434172.1"/>
    <property type="molecule type" value="Genomic_DNA"/>
</dbReference>
<gene>
    <name evidence="2" type="ORF">RDB_LOCUS22139</name>
</gene>
<name>A0A8H2XSB9_9AGAM</name>
<evidence type="ECO:0000313" key="3">
    <source>
        <dbReference type="Proteomes" id="UP000663850"/>
    </source>
</evidence>
<dbReference type="Proteomes" id="UP000663850">
    <property type="component" value="Unassembled WGS sequence"/>
</dbReference>
<sequence>MGILDLEYAVTHPYPWGRIFTIVTYVIMILTLPVLVIINIVTVGYELVPSLQPDFAAHNSTVPFWPESPRLPNFLMRTVPLCQPKDVGRGDVFRLSPSLFEYRVLSSWRTNSSHLKPQDEGRVVYRGDSFSKCSVYEMLFDHSTTGQIQTITAGIMCPEYPVRLYMETRIVLALDISKDIVGQYYGYDIKMQNIDDEDTRDYRRSVFGVLDVISTDSLGIMLQQHLSTPINSVSLTGDVTSDANINFHSGGTIAYQNGTVAELERDNDLAEAELYRASIINTMTIVHHAVELDLGNPSPGNIFTNPTVVNATLSPNAAPARIDPQLWMGNRSSFAYGYVAPPFQTWAQMIRAGLPEGIPFGNLTGLPSDSKMVTDYSCPVYRLKPTGTLLVNVFIGSATMFLSVWAAWMTLSGIIARRMKGLCMICHCPNPKSPERGIVPHSYHHDHGQVPGAPGYETHSGSNRHSLVFTTAEKGGLSTSGGIQELPKTGSVIGTTAAI</sequence>
<comment type="caution">
    <text evidence="2">The sequence shown here is derived from an EMBL/GenBank/DDBJ whole genome shotgun (WGS) entry which is preliminary data.</text>
</comment>
<accession>A0A8H2XSB9</accession>
<reference evidence="2" key="1">
    <citation type="submission" date="2021-01" db="EMBL/GenBank/DDBJ databases">
        <authorList>
            <person name="Kaushik A."/>
        </authorList>
    </citation>
    <scope>NUCLEOTIDE SEQUENCE</scope>
    <source>
        <strain evidence="2">Type strain: AG8-Rh-89/</strain>
    </source>
</reference>
<organism evidence="2 3">
    <name type="scientific">Rhizoctonia solani</name>
    <dbReference type="NCBI Taxonomy" id="456999"/>
    <lineage>
        <taxon>Eukaryota</taxon>
        <taxon>Fungi</taxon>
        <taxon>Dikarya</taxon>
        <taxon>Basidiomycota</taxon>
        <taxon>Agaricomycotina</taxon>
        <taxon>Agaricomycetes</taxon>
        <taxon>Cantharellales</taxon>
        <taxon>Ceratobasidiaceae</taxon>
        <taxon>Rhizoctonia</taxon>
    </lineage>
</organism>
<dbReference type="AlphaFoldDB" id="A0A8H2XSB9"/>
<keyword evidence="1" id="KW-1133">Transmembrane helix</keyword>
<feature type="transmembrane region" description="Helical" evidence="1">
    <location>
        <begin position="22"/>
        <end position="45"/>
    </location>
</feature>
<keyword evidence="1" id="KW-0472">Membrane</keyword>
<evidence type="ECO:0008006" key="4">
    <source>
        <dbReference type="Google" id="ProtNLM"/>
    </source>
</evidence>
<keyword evidence="1" id="KW-0812">Transmembrane</keyword>
<proteinExistence type="predicted"/>
<evidence type="ECO:0000256" key="1">
    <source>
        <dbReference type="SAM" id="Phobius"/>
    </source>
</evidence>